<dbReference type="OrthoDB" id="8842296at2759"/>
<name>A0A8M1KEX2_CLUHA</name>
<feature type="coiled-coil region" evidence="3">
    <location>
        <begin position="327"/>
        <end position="407"/>
    </location>
</feature>
<feature type="region of interest" description="Disordered" evidence="4">
    <location>
        <begin position="17"/>
        <end position="45"/>
    </location>
</feature>
<dbReference type="InterPro" id="IPR039008">
    <property type="entry name" value="IF_rod_dom"/>
</dbReference>
<evidence type="ECO:0000313" key="7">
    <source>
        <dbReference type="RefSeq" id="XP_042562447.1"/>
    </source>
</evidence>
<feature type="compositionally biased region" description="Polar residues" evidence="4">
    <location>
        <begin position="209"/>
        <end position="227"/>
    </location>
</feature>
<keyword evidence="6" id="KW-1185">Reference proteome</keyword>
<reference evidence="7" key="1">
    <citation type="submission" date="2025-08" db="UniProtKB">
        <authorList>
            <consortium name="RefSeq"/>
        </authorList>
    </citation>
    <scope>IDENTIFICATION</scope>
</reference>
<dbReference type="Pfam" id="PF00038">
    <property type="entry name" value="Filament"/>
    <property type="match status" value="1"/>
</dbReference>
<organism evidence="6 7">
    <name type="scientific">Clupea harengus</name>
    <name type="common">Atlantic herring</name>
    <dbReference type="NCBI Taxonomy" id="7950"/>
    <lineage>
        <taxon>Eukaryota</taxon>
        <taxon>Metazoa</taxon>
        <taxon>Chordata</taxon>
        <taxon>Craniata</taxon>
        <taxon>Vertebrata</taxon>
        <taxon>Euteleostomi</taxon>
        <taxon>Actinopterygii</taxon>
        <taxon>Neopterygii</taxon>
        <taxon>Teleostei</taxon>
        <taxon>Clupei</taxon>
        <taxon>Clupeiformes</taxon>
        <taxon>Clupeoidei</taxon>
        <taxon>Clupeidae</taxon>
        <taxon>Clupea</taxon>
    </lineage>
</organism>
<protein>
    <submittedName>
        <fullName evidence="7">Protein IQ-DOMAIN 14-like</fullName>
    </submittedName>
</protein>
<accession>A0A8M1KEX2</accession>
<feature type="region of interest" description="Disordered" evidence="4">
    <location>
        <begin position="201"/>
        <end position="237"/>
    </location>
</feature>
<feature type="region of interest" description="Disordered" evidence="4">
    <location>
        <begin position="78"/>
        <end position="145"/>
    </location>
</feature>
<feature type="coiled-coil region" evidence="3">
    <location>
        <begin position="516"/>
        <end position="543"/>
    </location>
</feature>
<feature type="compositionally biased region" description="Low complexity" evidence="4">
    <location>
        <begin position="84"/>
        <end position="94"/>
    </location>
</feature>
<keyword evidence="1" id="KW-0403">Intermediate filament</keyword>
<dbReference type="PANTHER" id="PTHR47147">
    <property type="entry name" value="SYNCOILIN"/>
    <property type="match status" value="1"/>
</dbReference>
<dbReference type="RefSeq" id="XP_042562447.1">
    <property type="nucleotide sequence ID" value="XM_042706513.1"/>
</dbReference>
<dbReference type="GeneID" id="122131823"/>
<keyword evidence="2 3" id="KW-0175">Coiled coil</keyword>
<sequence length="574" mass="64024">METAKTAMTLDVCQERKTAEQMPSVRNELEGEAQPTRGVASDSGDTVDITVSNQVHVHITDSVHSLLVETCAPSPVQTMPNVTSAPSSQASIPPSMEPSASIPPTMEPSASIPPSMEPSASIPPSMEPSASIPPSMEPSAPVPMQTSACVPAQTSASLTEQLTPHLPLQCSPSPSPPPLHPACMFTPIQAQTCASSPVNTVGQKRAPLPSQTEAVSDHLQASPSLPRQMSAPHPTQTWPPMPMQPSAPLAVHISVLCFAPLPAQTPPPLQWAVAEEVSAHFEACLEEVGVLERRRDALVRELLQLEQPMMQAVETLQAELVQAYGHLTRAQLQLLRLQEEMQQVKRKLFSATRHSIQSEVELSALHYEVAQSVIMQEELQSDVLDHLQEVAQLREDHKKQMDSVQNNLRRRRRPRTMSDLSHCRRFSNDFSRYTRGNMKTLEDWYEPRLLALLRHRQCTEEVLRRSKGLTEELKTRLLPLQEETHKLTLQRHCLEHKIALMERDREESVTWYKESVSCLEESMRELKTEVQMQRRANTELKQLKNSLLLELQSYGCSISVDENTDRASDGADDV</sequence>
<dbReference type="GO" id="GO:0005882">
    <property type="term" value="C:intermediate filament"/>
    <property type="evidence" value="ECO:0007669"/>
    <property type="project" value="UniProtKB-KW"/>
</dbReference>
<dbReference type="InterPro" id="IPR027702">
    <property type="entry name" value="Syncoilin"/>
</dbReference>
<dbReference type="PANTHER" id="PTHR47147:SF1">
    <property type="entry name" value="SYNCOILIN"/>
    <property type="match status" value="1"/>
</dbReference>
<evidence type="ECO:0000313" key="6">
    <source>
        <dbReference type="Proteomes" id="UP000515152"/>
    </source>
</evidence>
<evidence type="ECO:0000256" key="4">
    <source>
        <dbReference type="SAM" id="MobiDB-lite"/>
    </source>
</evidence>
<evidence type="ECO:0000256" key="3">
    <source>
        <dbReference type="SAM" id="Coils"/>
    </source>
</evidence>
<evidence type="ECO:0000256" key="2">
    <source>
        <dbReference type="ARBA" id="ARBA00023054"/>
    </source>
</evidence>
<evidence type="ECO:0000256" key="1">
    <source>
        <dbReference type="ARBA" id="ARBA00022754"/>
    </source>
</evidence>
<gene>
    <name evidence="7" type="primary">LOC122131823</name>
</gene>
<proteinExistence type="predicted"/>
<dbReference type="KEGG" id="char:122131823"/>
<evidence type="ECO:0000259" key="5">
    <source>
        <dbReference type="Pfam" id="PF00038"/>
    </source>
</evidence>
<dbReference type="Proteomes" id="UP000515152">
    <property type="component" value="Unplaced"/>
</dbReference>
<feature type="domain" description="IF rod" evidence="5">
    <location>
        <begin position="299"/>
        <end position="554"/>
    </location>
</feature>
<dbReference type="AlphaFoldDB" id="A0A8M1KEX2"/>